<feature type="binding site" evidence="10">
    <location>
        <position position="287"/>
    </location>
    <ligand>
        <name>substrate</name>
    </ligand>
</feature>
<evidence type="ECO:0000313" key="14">
    <source>
        <dbReference type="Proteomes" id="UP000572680"/>
    </source>
</evidence>
<keyword evidence="4 12" id="KW-0378">Hydrolase</keyword>
<evidence type="ECO:0000313" key="13">
    <source>
        <dbReference type="EMBL" id="MBA8952043.1"/>
    </source>
</evidence>
<dbReference type="GO" id="GO:0005829">
    <property type="term" value="C:cytosol"/>
    <property type="evidence" value="ECO:0007669"/>
    <property type="project" value="TreeGrafter"/>
</dbReference>
<feature type="binding site" evidence="10">
    <location>
        <position position="161"/>
    </location>
    <ligand>
        <name>substrate</name>
    </ligand>
</feature>
<evidence type="ECO:0000256" key="6">
    <source>
        <dbReference type="ARBA" id="ARBA00023277"/>
    </source>
</evidence>
<accession>A0A7W3LPS1</accession>
<dbReference type="InterPro" id="IPR017736">
    <property type="entry name" value="Glyco_hydro_1_beta-glucosidase"/>
</dbReference>
<comment type="caution">
    <text evidence="13">The sequence shown here is derived from an EMBL/GenBank/DDBJ whole genome shotgun (WGS) entry which is preliminary data.</text>
</comment>
<dbReference type="Gene3D" id="3.20.20.80">
    <property type="entry name" value="Glycosidases"/>
    <property type="match status" value="1"/>
</dbReference>
<dbReference type="PANTHER" id="PTHR10353:SF36">
    <property type="entry name" value="LP05116P"/>
    <property type="match status" value="1"/>
</dbReference>
<sequence length="460" mass="50470">MNGFPDDFLWGAATAAYQIEGAAGEDGRAPSIWDTFSRTPGRVRDGDTGDVACDHYHRWREDVAHLAELGVNAYRFSVSWPRVFPGGVLNREGVDFYSRLVDALLERGIAPVATLYHWDLPQDVEDAGGWPARDTAFRFAEYAEAIGEELGDRIHTWTTLNEPWCSAFLGYASGVHAPGRSDPAAALAAAHHLNLAHGLANGALRAVVAPTARHSVTLNLHHLRGDPEAVRRVDAVSNRVFLDPMLGRGYPADLLADTAAITDWGFVRDGDQTVIAAPLDALGVNYYNPTLARDGDGSPAPDSDHGHADGAATPFVGCDDVAFPRQPGPYTEMGWPVDATGLTELLLRLRREYPDTPLLITENGAAFDDRVTADASGGRRVHDDRRVAYLRDHIEAVRLAREAGADVRGYFAWSLLDNFEWSHGYSKRFGLLHVDYATGARTWKDSAHWYRAHLAEVARR</sequence>
<dbReference type="GO" id="GO:0030245">
    <property type="term" value="P:cellulose catabolic process"/>
    <property type="evidence" value="ECO:0007669"/>
    <property type="project" value="UniProtKB-KW"/>
</dbReference>
<feature type="binding site" evidence="10">
    <location>
        <position position="413"/>
    </location>
    <ligand>
        <name>substrate</name>
    </ligand>
</feature>
<dbReference type="SUPFAM" id="SSF51445">
    <property type="entry name" value="(Trans)glycosidases"/>
    <property type="match status" value="1"/>
</dbReference>
<keyword evidence="6" id="KW-0119">Carbohydrate metabolism</keyword>
<gene>
    <name evidence="13" type="ORF">HNR61_003683</name>
</gene>
<evidence type="ECO:0000256" key="1">
    <source>
        <dbReference type="ARBA" id="ARBA00000448"/>
    </source>
</evidence>
<dbReference type="InterPro" id="IPR017853">
    <property type="entry name" value="GH"/>
</dbReference>
<dbReference type="InterPro" id="IPR001360">
    <property type="entry name" value="Glyco_hydro_1"/>
</dbReference>
<dbReference type="InterPro" id="IPR018120">
    <property type="entry name" value="Glyco_hydro_1_AS"/>
</dbReference>
<dbReference type="Proteomes" id="UP000572680">
    <property type="component" value="Unassembled WGS sequence"/>
</dbReference>
<evidence type="ECO:0000256" key="2">
    <source>
        <dbReference type="ARBA" id="ARBA00010838"/>
    </source>
</evidence>
<evidence type="ECO:0000256" key="5">
    <source>
        <dbReference type="ARBA" id="ARBA00023001"/>
    </source>
</evidence>
<proteinExistence type="inferred from homology"/>
<keyword evidence="7 12" id="KW-0326">Glycosidase</keyword>
<dbReference type="PROSITE" id="PS00653">
    <property type="entry name" value="GLYCOSYL_HYDROL_F1_2"/>
    <property type="match status" value="1"/>
</dbReference>
<evidence type="ECO:0000256" key="11">
    <source>
        <dbReference type="PROSITE-ProRule" id="PRU10055"/>
    </source>
</evidence>
<evidence type="ECO:0000256" key="8">
    <source>
        <dbReference type="ARBA" id="ARBA00023326"/>
    </source>
</evidence>
<evidence type="ECO:0000256" key="9">
    <source>
        <dbReference type="PIRSR" id="PIRSR617736-1"/>
    </source>
</evidence>
<keyword evidence="8" id="KW-0624">Polysaccharide degradation</keyword>
<evidence type="ECO:0000256" key="3">
    <source>
        <dbReference type="ARBA" id="ARBA00012744"/>
    </source>
</evidence>
<dbReference type="PROSITE" id="PS00572">
    <property type="entry name" value="GLYCOSYL_HYDROL_F1_1"/>
    <property type="match status" value="1"/>
</dbReference>
<dbReference type="EC" id="3.2.1.21" evidence="3 12"/>
<feature type="active site" description="Nucleophile" evidence="9 11">
    <location>
        <position position="362"/>
    </location>
</feature>
<protein>
    <recommendedName>
        <fullName evidence="3 12">Beta-glucosidase</fullName>
        <ecNumber evidence="3 12">3.2.1.21</ecNumber>
    </recommendedName>
</protein>
<dbReference type="PRINTS" id="PR00131">
    <property type="entry name" value="GLHYDRLASE1"/>
</dbReference>
<feature type="binding site" evidence="10">
    <location>
        <position position="18"/>
    </location>
    <ligand>
        <name>substrate</name>
    </ligand>
</feature>
<dbReference type="AlphaFoldDB" id="A0A7W3LPS1"/>
<keyword evidence="14" id="KW-1185">Reference proteome</keyword>
<dbReference type="FunFam" id="3.20.20.80:FF:000004">
    <property type="entry name" value="Beta-glucosidase 6-phospho-beta-glucosidase"/>
    <property type="match status" value="1"/>
</dbReference>
<feature type="binding site" evidence="10">
    <location>
        <begin position="420"/>
        <end position="421"/>
    </location>
    <ligand>
        <name>substrate</name>
    </ligand>
</feature>
<dbReference type="Pfam" id="PF00232">
    <property type="entry name" value="Glyco_hydro_1"/>
    <property type="match status" value="1"/>
</dbReference>
<dbReference type="NCBIfam" id="TIGR03356">
    <property type="entry name" value="BGL"/>
    <property type="match status" value="1"/>
</dbReference>
<keyword evidence="5" id="KW-0136">Cellulose degradation</keyword>
<dbReference type="EMBL" id="JACJIA010000004">
    <property type="protein sequence ID" value="MBA8952043.1"/>
    <property type="molecule type" value="Genomic_DNA"/>
</dbReference>
<dbReference type="RefSeq" id="WP_182844323.1">
    <property type="nucleotide sequence ID" value="NZ_BAAALP010000014.1"/>
</dbReference>
<evidence type="ECO:0000256" key="12">
    <source>
        <dbReference type="RuleBase" id="RU361175"/>
    </source>
</evidence>
<dbReference type="InterPro" id="IPR033132">
    <property type="entry name" value="GH_1_N_CS"/>
</dbReference>
<evidence type="ECO:0000256" key="7">
    <source>
        <dbReference type="ARBA" id="ARBA00023295"/>
    </source>
</evidence>
<evidence type="ECO:0000256" key="4">
    <source>
        <dbReference type="ARBA" id="ARBA00022801"/>
    </source>
</evidence>
<name>A0A7W3LPS1_ACTNM</name>
<evidence type="ECO:0000256" key="10">
    <source>
        <dbReference type="PIRSR" id="PIRSR617736-2"/>
    </source>
</evidence>
<dbReference type="PANTHER" id="PTHR10353">
    <property type="entry name" value="GLYCOSYL HYDROLASE"/>
    <property type="match status" value="1"/>
</dbReference>
<feature type="active site" description="Proton donor" evidence="9">
    <location>
        <position position="162"/>
    </location>
</feature>
<dbReference type="GO" id="GO:0008422">
    <property type="term" value="F:beta-glucosidase activity"/>
    <property type="evidence" value="ECO:0007669"/>
    <property type="project" value="UniProtKB-EC"/>
</dbReference>
<comment type="catalytic activity">
    <reaction evidence="1 12">
        <text>Hydrolysis of terminal, non-reducing beta-D-glucosyl residues with release of beta-D-glucose.</text>
        <dbReference type="EC" id="3.2.1.21"/>
    </reaction>
</comment>
<feature type="binding site" evidence="10">
    <location>
        <position position="117"/>
    </location>
    <ligand>
        <name>substrate</name>
    </ligand>
</feature>
<organism evidence="13 14">
    <name type="scientific">Actinomadura namibiensis</name>
    <dbReference type="NCBI Taxonomy" id="182080"/>
    <lineage>
        <taxon>Bacteria</taxon>
        <taxon>Bacillati</taxon>
        <taxon>Actinomycetota</taxon>
        <taxon>Actinomycetes</taxon>
        <taxon>Streptosporangiales</taxon>
        <taxon>Thermomonosporaceae</taxon>
        <taxon>Actinomadura</taxon>
    </lineage>
</organism>
<reference evidence="13 14" key="1">
    <citation type="submission" date="2020-08" db="EMBL/GenBank/DDBJ databases">
        <title>Genomic Encyclopedia of Type Strains, Phase IV (KMG-IV): sequencing the most valuable type-strain genomes for metagenomic binning, comparative biology and taxonomic classification.</title>
        <authorList>
            <person name="Goeker M."/>
        </authorList>
    </citation>
    <scope>NUCLEOTIDE SEQUENCE [LARGE SCALE GENOMIC DNA]</scope>
    <source>
        <strain evidence="13 14">DSM 44197</strain>
    </source>
</reference>
<comment type="similarity">
    <text evidence="2 12">Belongs to the glycosyl hydrolase 1 family.</text>
</comment>